<evidence type="ECO:0000256" key="1">
    <source>
        <dbReference type="ARBA" id="ARBA00022679"/>
    </source>
</evidence>
<accession>A0A1F7IFF9</accession>
<dbReference type="PROSITE" id="PS00584">
    <property type="entry name" value="PFKB_KINASES_2"/>
    <property type="match status" value="1"/>
</dbReference>
<comment type="caution">
    <text evidence="4">The sequence shown here is derived from an EMBL/GenBank/DDBJ whole genome shotgun (WGS) entry which is preliminary data.</text>
</comment>
<sequence length="310" mass="35125">MKKNIILTGDIAYDYIFDIKDPFSKYIQQDKIHQINISIVTDTHQKSFGGTGGNQAFYLSKLGLNPLLFTTAGNDFLEYKNFLKKNNISTKFVKVHKDVPTASGFVMTDIHDNQIWMFSAGAMQKARDLQLATLLKRVRNTFILISPTDLEAMNKLVKDAVDLKKDFAFDPAFYIPHFGTEILLLGVKKAKLLFGNDYEIAFIEKRLKKSITKMVNANQIVVKTLGDKGSEIFHNRKWIQIPIYKTKTIDPTGAGDAYRAGFLYGYLQNLPIKTCGLMGAVAASFAVEIKGTMNLKFNKKEFKIRLRKIK</sequence>
<dbReference type="Gene3D" id="3.40.1190.20">
    <property type="match status" value="1"/>
</dbReference>
<dbReference type="STRING" id="1802055.A3A74_04965"/>
<feature type="domain" description="Carbohydrate kinase PfkB" evidence="3">
    <location>
        <begin position="42"/>
        <end position="294"/>
    </location>
</feature>
<protein>
    <recommendedName>
        <fullName evidence="3">Carbohydrate kinase PfkB domain-containing protein</fullName>
    </recommendedName>
</protein>
<evidence type="ECO:0000259" key="3">
    <source>
        <dbReference type="Pfam" id="PF00294"/>
    </source>
</evidence>
<dbReference type="PROSITE" id="PS00583">
    <property type="entry name" value="PFKB_KINASES_1"/>
    <property type="match status" value="1"/>
</dbReference>
<evidence type="ECO:0000313" key="4">
    <source>
        <dbReference type="EMBL" id="OGK42092.1"/>
    </source>
</evidence>
<dbReference type="GO" id="GO:0016301">
    <property type="term" value="F:kinase activity"/>
    <property type="evidence" value="ECO:0007669"/>
    <property type="project" value="UniProtKB-KW"/>
</dbReference>
<dbReference type="InterPro" id="IPR011611">
    <property type="entry name" value="PfkB_dom"/>
</dbReference>
<gene>
    <name evidence="4" type="ORF">A3A74_04965</name>
</gene>
<dbReference type="PANTHER" id="PTHR10584:SF166">
    <property type="entry name" value="RIBOKINASE"/>
    <property type="match status" value="1"/>
</dbReference>
<name>A0A1F7IFF9_9BACT</name>
<proteinExistence type="predicted"/>
<dbReference type="InterPro" id="IPR002173">
    <property type="entry name" value="Carboh/pur_kinase_PfkB_CS"/>
</dbReference>
<dbReference type="Proteomes" id="UP000179270">
    <property type="component" value="Unassembled WGS sequence"/>
</dbReference>
<keyword evidence="1" id="KW-0808">Transferase</keyword>
<dbReference type="SUPFAM" id="SSF53613">
    <property type="entry name" value="Ribokinase-like"/>
    <property type="match status" value="1"/>
</dbReference>
<dbReference type="InterPro" id="IPR029056">
    <property type="entry name" value="Ribokinase-like"/>
</dbReference>
<reference evidence="4 5" key="1">
    <citation type="journal article" date="2016" name="Nat. Commun.">
        <title>Thousands of microbial genomes shed light on interconnected biogeochemical processes in an aquifer system.</title>
        <authorList>
            <person name="Anantharaman K."/>
            <person name="Brown C.T."/>
            <person name="Hug L.A."/>
            <person name="Sharon I."/>
            <person name="Castelle C.J."/>
            <person name="Probst A.J."/>
            <person name="Thomas B.C."/>
            <person name="Singh A."/>
            <person name="Wilkins M.J."/>
            <person name="Karaoz U."/>
            <person name="Brodie E.L."/>
            <person name="Williams K.H."/>
            <person name="Hubbard S.S."/>
            <person name="Banfield J.F."/>
        </authorList>
    </citation>
    <scope>NUCLEOTIDE SEQUENCE [LARGE SCALE GENOMIC DNA]</scope>
</reference>
<evidence type="ECO:0000313" key="5">
    <source>
        <dbReference type="Proteomes" id="UP000179270"/>
    </source>
</evidence>
<evidence type="ECO:0000256" key="2">
    <source>
        <dbReference type="ARBA" id="ARBA00022777"/>
    </source>
</evidence>
<keyword evidence="2" id="KW-0418">Kinase</keyword>
<dbReference type="PANTHER" id="PTHR10584">
    <property type="entry name" value="SUGAR KINASE"/>
    <property type="match status" value="1"/>
</dbReference>
<dbReference type="Pfam" id="PF00294">
    <property type="entry name" value="PfkB"/>
    <property type="match status" value="1"/>
</dbReference>
<dbReference type="EMBL" id="MGAF01000011">
    <property type="protein sequence ID" value="OGK42092.1"/>
    <property type="molecule type" value="Genomic_DNA"/>
</dbReference>
<organism evidence="4 5">
    <name type="scientific">Candidatus Roizmanbacteria bacterium RIFCSPLOWO2_01_FULL_35_13</name>
    <dbReference type="NCBI Taxonomy" id="1802055"/>
    <lineage>
        <taxon>Bacteria</taxon>
        <taxon>Candidatus Roizmaniibacteriota</taxon>
    </lineage>
</organism>
<dbReference type="AlphaFoldDB" id="A0A1F7IFF9"/>